<dbReference type="Proteomes" id="UP000317593">
    <property type="component" value="Unassembled WGS sequence"/>
</dbReference>
<dbReference type="RefSeq" id="WP_142712548.1">
    <property type="nucleotide sequence ID" value="NZ_FXTH01000001.1"/>
</dbReference>
<reference evidence="12 13" key="1">
    <citation type="submission" date="2017-05" db="EMBL/GenBank/DDBJ databases">
        <authorList>
            <person name="Varghese N."/>
            <person name="Submissions S."/>
        </authorList>
    </citation>
    <scope>NUCLEOTIDE SEQUENCE [LARGE SCALE GENOMIC DNA]</scope>
    <source>
        <strain evidence="12 13">DSM 21194</strain>
    </source>
</reference>
<feature type="domain" description="GHMP kinase N-terminal" evidence="10">
    <location>
        <begin position="64"/>
        <end position="141"/>
    </location>
</feature>
<evidence type="ECO:0000259" key="11">
    <source>
        <dbReference type="Pfam" id="PF08544"/>
    </source>
</evidence>
<accession>A0A521ADF6</accession>
<dbReference type="PANTHER" id="PTHR43527:SF2">
    <property type="entry name" value="4-DIPHOSPHOCYTIDYL-2-C-METHYL-D-ERYTHRITOL KINASE, CHLOROPLASTIC"/>
    <property type="match status" value="1"/>
</dbReference>
<dbReference type="PIRSF" id="PIRSF010376">
    <property type="entry name" value="IspE"/>
    <property type="match status" value="1"/>
</dbReference>
<dbReference type="SUPFAM" id="SSF55060">
    <property type="entry name" value="GHMP Kinase, C-terminal domain"/>
    <property type="match status" value="1"/>
</dbReference>
<sequence length="288" mass="32281">MTWIAESYAKINLGLHVLERLPTGYHQIETGFCFIEWSDRFEVMQAPETKLDISDEEIPTGEGNLINKAIRALDRYVGLKQHYHIKVDKRIPAGAGLGGGSSNAALTLRMLNKIEKMGLSDDELIDLSRDLGADIPFFIKGATGIGRGVGHDIEPLDIQPDHWIVTCFPNESSSTVEAYQHCMPKPEPDFDLKKTLTETDIEEWRYTLTNDLEQAVFPRIHVAGNLKDQMYEFGAHYASMTGSGSAVYGIFDQDFVATNAYKGFLDLNLPSNLTRPGFKPDYGIYRKD</sequence>
<dbReference type="NCBIfam" id="TIGR00154">
    <property type="entry name" value="ispE"/>
    <property type="match status" value="1"/>
</dbReference>
<dbReference type="InterPro" id="IPR014721">
    <property type="entry name" value="Ribsml_uS5_D2-typ_fold_subgr"/>
</dbReference>
<dbReference type="OrthoDB" id="9809438at2"/>
<keyword evidence="7 9" id="KW-0067">ATP-binding</keyword>
<keyword evidence="13" id="KW-1185">Reference proteome</keyword>
<dbReference type="InterPro" id="IPR004424">
    <property type="entry name" value="IspE"/>
</dbReference>
<evidence type="ECO:0000256" key="7">
    <source>
        <dbReference type="ARBA" id="ARBA00022840"/>
    </source>
</evidence>
<dbReference type="EMBL" id="FXTH01000001">
    <property type="protein sequence ID" value="SMO32806.1"/>
    <property type="molecule type" value="Genomic_DNA"/>
</dbReference>
<dbReference type="HAMAP" id="MF_00061">
    <property type="entry name" value="IspE"/>
    <property type="match status" value="1"/>
</dbReference>
<keyword evidence="4 9" id="KW-0808">Transferase</keyword>
<evidence type="ECO:0000256" key="9">
    <source>
        <dbReference type="HAMAP-Rule" id="MF_00061"/>
    </source>
</evidence>
<keyword evidence="6 9" id="KW-0418">Kinase</keyword>
<dbReference type="SUPFAM" id="SSF54211">
    <property type="entry name" value="Ribosomal protein S5 domain 2-like"/>
    <property type="match status" value="1"/>
</dbReference>
<name>A0A521ADF6_9BACT</name>
<dbReference type="InterPro" id="IPR006204">
    <property type="entry name" value="GHMP_kinase_N_dom"/>
</dbReference>
<feature type="active site" evidence="9">
    <location>
        <position position="10"/>
    </location>
</feature>
<evidence type="ECO:0000313" key="13">
    <source>
        <dbReference type="Proteomes" id="UP000317593"/>
    </source>
</evidence>
<organism evidence="12 13">
    <name type="scientific">Fodinibius sediminis</name>
    <dbReference type="NCBI Taxonomy" id="1214077"/>
    <lineage>
        <taxon>Bacteria</taxon>
        <taxon>Pseudomonadati</taxon>
        <taxon>Balneolota</taxon>
        <taxon>Balneolia</taxon>
        <taxon>Balneolales</taxon>
        <taxon>Balneolaceae</taxon>
        <taxon>Fodinibius</taxon>
    </lineage>
</organism>
<dbReference type="GO" id="GO:0019288">
    <property type="term" value="P:isopentenyl diphosphate biosynthetic process, methylerythritol 4-phosphate pathway"/>
    <property type="evidence" value="ECO:0007669"/>
    <property type="project" value="UniProtKB-UniRule"/>
</dbReference>
<dbReference type="InterPro" id="IPR036554">
    <property type="entry name" value="GHMP_kinase_C_sf"/>
</dbReference>
<feature type="domain" description="GHMP kinase C-terminal" evidence="11">
    <location>
        <begin position="197"/>
        <end position="254"/>
    </location>
</feature>
<dbReference type="Gene3D" id="3.30.230.10">
    <property type="match status" value="1"/>
</dbReference>
<feature type="active site" evidence="9">
    <location>
        <position position="134"/>
    </location>
</feature>
<evidence type="ECO:0000256" key="8">
    <source>
        <dbReference type="ARBA" id="ARBA00032554"/>
    </source>
</evidence>
<comment type="function">
    <text evidence="9">Catalyzes the phosphorylation of the position 2 hydroxy group of 4-diphosphocytidyl-2C-methyl-D-erythritol.</text>
</comment>
<dbReference type="Pfam" id="PF08544">
    <property type="entry name" value="GHMP_kinases_C"/>
    <property type="match status" value="1"/>
</dbReference>
<proteinExistence type="inferred from homology"/>
<evidence type="ECO:0000256" key="3">
    <source>
        <dbReference type="ARBA" id="ARBA00017473"/>
    </source>
</evidence>
<dbReference type="AlphaFoldDB" id="A0A521ADF6"/>
<gene>
    <name evidence="9" type="primary">ispE</name>
    <name evidence="12" type="ORF">SAMN06265218_10157</name>
</gene>
<dbReference type="UniPathway" id="UPA00056">
    <property type="reaction ID" value="UER00094"/>
</dbReference>
<feature type="binding site" evidence="9">
    <location>
        <begin position="92"/>
        <end position="102"/>
    </location>
    <ligand>
        <name>ATP</name>
        <dbReference type="ChEBI" id="CHEBI:30616"/>
    </ligand>
</feature>
<dbReference type="GO" id="GO:0016114">
    <property type="term" value="P:terpenoid biosynthetic process"/>
    <property type="evidence" value="ECO:0007669"/>
    <property type="project" value="UniProtKB-UniRule"/>
</dbReference>
<evidence type="ECO:0000256" key="4">
    <source>
        <dbReference type="ARBA" id="ARBA00022679"/>
    </source>
</evidence>
<protein>
    <recommendedName>
        <fullName evidence="3 9">4-diphosphocytidyl-2-C-methyl-D-erythritol kinase</fullName>
        <shortName evidence="9">CMK</shortName>
        <ecNumber evidence="2 9">2.7.1.148</ecNumber>
    </recommendedName>
    <alternativeName>
        <fullName evidence="8 9">4-(cytidine-5'-diphospho)-2-C-methyl-D-erythritol kinase</fullName>
    </alternativeName>
</protein>
<dbReference type="Gene3D" id="3.30.70.890">
    <property type="entry name" value="GHMP kinase, C-terminal domain"/>
    <property type="match status" value="1"/>
</dbReference>
<dbReference type="GO" id="GO:0005524">
    <property type="term" value="F:ATP binding"/>
    <property type="evidence" value="ECO:0007669"/>
    <property type="project" value="UniProtKB-UniRule"/>
</dbReference>
<evidence type="ECO:0000256" key="5">
    <source>
        <dbReference type="ARBA" id="ARBA00022741"/>
    </source>
</evidence>
<keyword evidence="9" id="KW-0414">Isoprene biosynthesis</keyword>
<evidence type="ECO:0000313" key="12">
    <source>
        <dbReference type="EMBL" id="SMO32806.1"/>
    </source>
</evidence>
<keyword evidence="5 9" id="KW-0547">Nucleotide-binding</keyword>
<comment type="catalytic activity">
    <reaction evidence="9">
        <text>4-CDP-2-C-methyl-D-erythritol + ATP = 4-CDP-2-C-methyl-D-erythritol 2-phosphate + ADP + H(+)</text>
        <dbReference type="Rhea" id="RHEA:18437"/>
        <dbReference type="ChEBI" id="CHEBI:15378"/>
        <dbReference type="ChEBI" id="CHEBI:30616"/>
        <dbReference type="ChEBI" id="CHEBI:57823"/>
        <dbReference type="ChEBI" id="CHEBI:57919"/>
        <dbReference type="ChEBI" id="CHEBI:456216"/>
        <dbReference type="EC" id="2.7.1.148"/>
    </reaction>
</comment>
<comment type="pathway">
    <text evidence="9">Isoprenoid biosynthesis; isopentenyl diphosphate biosynthesis via DXP pathway; isopentenyl diphosphate from 1-deoxy-D-xylulose 5-phosphate: step 3/6.</text>
</comment>
<evidence type="ECO:0000256" key="6">
    <source>
        <dbReference type="ARBA" id="ARBA00022777"/>
    </source>
</evidence>
<evidence type="ECO:0000256" key="2">
    <source>
        <dbReference type="ARBA" id="ARBA00012052"/>
    </source>
</evidence>
<comment type="similarity">
    <text evidence="1 9">Belongs to the GHMP kinase family. IspE subfamily.</text>
</comment>
<evidence type="ECO:0000256" key="1">
    <source>
        <dbReference type="ARBA" id="ARBA00009684"/>
    </source>
</evidence>
<dbReference type="InterPro" id="IPR013750">
    <property type="entry name" value="GHMP_kinase_C_dom"/>
</dbReference>
<dbReference type="PANTHER" id="PTHR43527">
    <property type="entry name" value="4-DIPHOSPHOCYTIDYL-2-C-METHYL-D-ERYTHRITOL KINASE, CHLOROPLASTIC"/>
    <property type="match status" value="1"/>
</dbReference>
<dbReference type="InterPro" id="IPR020568">
    <property type="entry name" value="Ribosomal_Su5_D2-typ_SF"/>
</dbReference>
<dbReference type="EC" id="2.7.1.148" evidence="2 9"/>
<dbReference type="GO" id="GO:0050515">
    <property type="term" value="F:4-(cytidine 5'-diphospho)-2-C-methyl-D-erythritol kinase activity"/>
    <property type="evidence" value="ECO:0007669"/>
    <property type="project" value="UniProtKB-UniRule"/>
</dbReference>
<evidence type="ECO:0000259" key="10">
    <source>
        <dbReference type="Pfam" id="PF00288"/>
    </source>
</evidence>
<dbReference type="Pfam" id="PF00288">
    <property type="entry name" value="GHMP_kinases_N"/>
    <property type="match status" value="1"/>
</dbReference>